<name>A0A9P4WVT5_9PLEO</name>
<accession>A0A9P4WVT5</accession>
<dbReference type="PANTHER" id="PTHR39603:SF1">
    <property type="entry name" value="CYANOVIRIN-N DOMAIN-CONTAINING PROTEIN"/>
    <property type="match status" value="1"/>
</dbReference>
<organism evidence="2 3">
    <name type="scientific">Didymella heteroderae</name>
    <dbReference type="NCBI Taxonomy" id="1769908"/>
    <lineage>
        <taxon>Eukaryota</taxon>
        <taxon>Fungi</taxon>
        <taxon>Dikarya</taxon>
        <taxon>Ascomycota</taxon>
        <taxon>Pezizomycotina</taxon>
        <taxon>Dothideomycetes</taxon>
        <taxon>Pleosporomycetidae</taxon>
        <taxon>Pleosporales</taxon>
        <taxon>Pleosporineae</taxon>
        <taxon>Didymellaceae</taxon>
        <taxon>Didymella</taxon>
    </lineage>
</organism>
<evidence type="ECO:0000256" key="1">
    <source>
        <dbReference type="SAM" id="SignalP"/>
    </source>
</evidence>
<proteinExistence type="predicted"/>
<dbReference type="OrthoDB" id="2112446at2759"/>
<dbReference type="PANTHER" id="PTHR39603">
    <property type="entry name" value="CYANOVIRIN-N DOMAIN-CONTAINING PROTEIN"/>
    <property type="match status" value="1"/>
</dbReference>
<evidence type="ECO:0000313" key="3">
    <source>
        <dbReference type="Proteomes" id="UP000758155"/>
    </source>
</evidence>
<sequence length="174" mass="18165">MLYSSFLLSALLALSTSVAAAPSAPTSTEFTFAQWIEDIIADPTGDHLSPAEAVAAKNAAVASNTLGKRVNCDQNWGRANANDAAACLDNLARKGAAGTQCVIGQDQFSIQMCRIGNAQVAASKSDRNRQGANCNDVARTGGLVFDSCWRSDGTVKGSEICVGNRLMQVNILAP</sequence>
<gene>
    <name evidence="2" type="ORF">E8E12_009837</name>
</gene>
<evidence type="ECO:0000313" key="2">
    <source>
        <dbReference type="EMBL" id="KAF3043503.1"/>
    </source>
</evidence>
<dbReference type="AlphaFoldDB" id="A0A9P4WVT5"/>
<feature type="chain" id="PRO_5040474006" evidence="1">
    <location>
        <begin position="21"/>
        <end position="174"/>
    </location>
</feature>
<keyword evidence="1" id="KW-0732">Signal</keyword>
<keyword evidence="3" id="KW-1185">Reference proteome</keyword>
<protein>
    <submittedName>
        <fullName evidence="2">Uncharacterized protein</fullName>
    </submittedName>
</protein>
<comment type="caution">
    <text evidence="2">The sequence shown here is derived from an EMBL/GenBank/DDBJ whole genome shotgun (WGS) entry which is preliminary data.</text>
</comment>
<reference evidence="2" key="1">
    <citation type="submission" date="2019-04" db="EMBL/GenBank/DDBJ databases">
        <title>Sequencing of skin fungus with MAO and IRED activity.</title>
        <authorList>
            <person name="Marsaioli A.J."/>
            <person name="Bonatto J.M.C."/>
            <person name="Reis Junior O."/>
        </authorList>
    </citation>
    <scope>NUCLEOTIDE SEQUENCE</scope>
    <source>
        <strain evidence="2">28M1</strain>
    </source>
</reference>
<dbReference type="EMBL" id="SWKV01000012">
    <property type="protein sequence ID" value="KAF3043503.1"/>
    <property type="molecule type" value="Genomic_DNA"/>
</dbReference>
<feature type="signal peptide" evidence="1">
    <location>
        <begin position="1"/>
        <end position="20"/>
    </location>
</feature>
<dbReference type="Proteomes" id="UP000758155">
    <property type="component" value="Unassembled WGS sequence"/>
</dbReference>